<name>A0A6J5QKC3_9CAUD</name>
<evidence type="ECO:0000313" key="4">
    <source>
        <dbReference type="EMBL" id="CAB4182937.1"/>
    </source>
</evidence>
<gene>
    <name evidence="3" type="ORF">UFOVP1000_52</name>
    <name evidence="4" type="ORF">UFOVP1092_27</name>
    <name evidence="5" type="ORF">UFOVP1152_31</name>
    <name evidence="6" type="ORF">UFOVP1337_24</name>
    <name evidence="7" type="ORF">UFOVP1446_52</name>
    <name evidence="9" type="ORF">UFOVP1537_35</name>
    <name evidence="8" type="ORF">UFOVP1598_13</name>
    <name evidence="1" type="ORF">UFOVP825_53</name>
    <name evidence="2" type="ORF">UFOVP915_35</name>
</gene>
<evidence type="ECO:0000313" key="1">
    <source>
        <dbReference type="EMBL" id="CAB4165446.1"/>
    </source>
</evidence>
<evidence type="ECO:0000313" key="5">
    <source>
        <dbReference type="EMBL" id="CAB4187568.1"/>
    </source>
</evidence>
<sequence length="80" mass="9738">MEQIKQLYIAYCRGFEDNNYIELPRADWEQFFKRMKFRQFLTDMYSDIAVSKITDDVLDDWTIYYLSLRGFVQDDQSPTT</sequence>
<evidence type="ECO:0000313" key="7">
    <source>
        <dbReference type="EMBL" id="CAB4213005.1"/>
    </source>
</evidence>
<evidence type="ECO:0000313" key="9">
    <source>
        <dbReference type="EMBL" id="CAB5238389.1"/>
    </source>
</evidence>
<evidence type="ECO:0000313" key="6">
    <source>
        <dbReference type="EMBL" id="CAB4199180.1"/>
    </source>
</evidence>
<dbReference type="EMBL" id="LR797109">
    <property type="protein sequence ID" value="CAB4187568.1"/>
    <property type="molecule type" value="Genomic_DNA"/>
</dbReference>
<reference evidence="4" key="1">
    <citation type="submission" date="2020-05" db="EMBL/GenBank/DDBJ databases">
        <authorList>
            <person name="Chiriac C."/>
            <person name="Salcher M."/>
            <person name="Ghai R."/>
            <person name="Kavagutti S V."/>
        </authorList>
    </citation>
    <scope>NUCLEOTIDE SEQUENCE</scope>
</reference>
<evidence type="ECO:0000313" key="8">
    <source>
        <dbReference type="EMBL" id="CAB4218166.1"/>
    </source>
</evidence>
<dbReference type="EMBL" id="LR796946">
    <property type="protein sequence ID" value="CAB4177235.1"/>
    <property type="molecule type" value="Genomic_DNA"/>
</dbReference>
<dbReference type="EMBL" id="LR797472">
    <property type="protein sequence ID" value="CAB4218166.1"/>
    <property type="molecule type" value="Genomic_DNA"/>
</dbReference>
<dbReference type="EMBL" id="LR796772">
    <property type="protein sequence ID" value="CAB4165446.1"/>
    <property type="molecule type" value="Genomic_DNA"/>
</dbReference>
<organism evidence="4">
    <name type="scientific">uncultured Caudovirales phage</name>
    <dbReference type="NCBI Taxonomy" id="2100421"/>
    <lineage>
        <taxon>Viruses</taxon>
        <taxon>Duplodnaviria</taxon>
        <taxon>Heunggongvirae</taxon>
        <taxon>Uroviricota</taxon>
        <taxon>Caudoviricetes</taxon>
        <taxon>Peduoviridae</taxon>
        <taxon>Maltschvirus</taxon>
        <taxon>Maltschvirus maltsch</taxon>
    </lineage>
</organism>
<evidence type="ECO:0000313" key="2">
    <source>
        <dbReference type="EMBL" id="CAB4171283.1"/>
    </source>
</evidence>
<evidence type="ECO:0000313" key="3">
    <source>
        <dbReference type="EMBL" id="CAB4177235.1"/>
    </source>
</evidence>
<dbReference type="EMBL" id="LR796865">
    <property type="protein sequence ID" value="CAB4171283.1"/>
    <property type="molecule type" value="Genomic_DNA"/>
</dbReference>
<dbReference type="EMBL" id="LR797039">
    <property type="protein sequence ID" value="CAB4182937.1"/>
    <property type="molecule type" value="Genomic_DNA"/>
</dbReference>
<dbReference type="EMBL" id="LR797286">
    <property type="protein sequence ID" value="CAB4199180.1"/>
    <property type="molecule type" value="Genomic_DNA"/>
</dbReference>
<protein>
    <submittedName>
        <fullName evidence="4">Uncharacterized protein</fullName>
    </submittedName>
</protein>
<dbReference type="EMBL" id="LR798452">
    <property type="protein sequence ID" value="CAB5238389.1"/>
    <property type="molecule type" value="Genomic_DNA"/>
</dbReference>
<accession>A0A6J5QKC3</accession>
<dbReference type="EMBL" id="LR797383">
    <property type="protein sequence ID" value="CAB4213005.1"/>
    <property type="molecule type" value="Genomic_DNA"/>
</dbReference>
<proteinExistence type="predicted"/>